<keyword evidence="1" id="KW-1133">Transmembrane helix</keyword>
<evidence type="ECO:0000256" key="1">
    <source>
        <dbReference type="SAM" id="Phobius"/>
    </source>
</evidence>
<dbReference type="EMBL" id="JACRTE010000017">
    <property type="protein sequence ID" value="MBC8597220.1"/>
    <property type="molecule type" value="Genomic_DNA"/>
</dbReference>
<reference evidence="2" key="1">
    <citation type="submission" date="2020-08" db="EMBL/GenBank/DDBJ databases">
        <title>Genome public.</title>
        <authorList>
            <person name="Liu C."/>
            <person name="Sun Q."/>
        </authorList>
    </citation>
    <scope>NUCLEOTIDE SEQUENCE</scope>
    <source>
        <strain evidence="2">NSJ-50</strain>
    </source>
</reference>
<comment type="caution">
    <text evidence="2">The sequence shown here is derived from an EMBL/GenBank/DDBJ whole genome shotgun (WGS) entry which is preliminary data.</text>
</comment>
<keyword evidence="1" id="KW-0472">Membrane</keyword>
<dbReference type="Proteomes" id="UP000647416">
    <property type="component" value="Unassembled WGS sequence"/>
</dbReference>
<evidence type="ECO:0000313" key="2">
    <source>
        <dbReference type="EMBL" id="MBC8597220.1"/>
    </source>
</evidence>
<gene>
    <name evidence="2" type="ORF">H8706_10140</name>
</gene>
<protein>
    <submittedName>
        <fullName evidence="2">Uncharacterized protein</fullName>
    </submittedName>
</protein>
<organism evidence="2 3">
    <name type="scientific">Qingrenia yutianensis</name>
    <dbReference type="NCBI Taxonomy" id="2763676"/>
    <lineage>
        <taxon>Bacteria</taxon>
        <taxon>Bacillati</taxon>
        <taxon>Bacillota</taxon>
        <taxon>Clostridia</taxon>
        <taxon>Eubacteriales</taxon>
        <taxon>Oscillospiraceae</taxon>
        <taxon>Qingrenia</taxon>
    </lineage>
</organism>
<keyword evidence="3" id="KW-1185">Reference proteome</keyword>
<accession>A0A926FFE8</accession>
<dbReference type="RefSeq" id="WP_262432532.1">
    <property type="nucleotide sequence ID" value="NZ_JACRTE010000017.1"/>
</dbReference>
<keyword evidence="1" id="KW-0812">Transmembrane</keyword>
<name>A0A926FFE8_9FIRM</name>
<proteinExistence type="predicted"/>
<feature type="transmembrane region" description="Helical" evidence="1">
    <location>
        <begin position="27"/>
        <end position="46"/>
    </location>
</feature>
<sequence length="73" mass="8320">MTYIQMILGVLVIGSLGGYECGNATFLQAVFNALAFSALIGLVQILKMRKKRAVVKQRQDKNKDKINYNYYTW</sequence>
<evidence type="ECO:0000313" key="3">
    <source>
        <dbReference type="Proteomes" id="UP000647416"/>
    </source>
</evidence>
<dbReference type="AlphaFoldDB" id="A0A926FFE8"/>